<dbReference type="PROSITE" id="PS50066">
    <property type="entry name" value="MADS_BOX_2"/>
    <property type="match status" value="1"/>
</dbReference>
<comment type="caution">
    <text evidence="7">The sequence shown here is derived from an EMBL/GenBank/DDBJ whole genome shotgun (WGS) entry which is preliminary data.</text>
</comment>
<evidence type="ECO:0000256" key="5">
    <source>
        <dbReference type="ARBA" id="ARBA00023242"/>
    </source>
</evidence>
<evidence type="ECO:0000256" key="2">
    <source>
        <dbReference type="ARBA" id="ARBA00023015"/>
    </source>
</evidence>
<dbReference type="Pfam" id="PF00319">
    <property type="entry name" value="SRF-TF"/>
    <property type="match status" value="1"/>
</dbReference>
<dbReference type="EMBL" id="VIEB01000491">
    <property type="protein sequence ID" value="TQD89111.1"/>
    <property type="molecule type" value="Genomic_DNA"/>
</dbReference>
<evidence type="ECO:0000256" key="3">
    <source>
        <dbReference type="ARBA" id="ARBA00023125"/>
    </source>
</evidence>
<organism evidence="7 8">
    <name type="scientific">Malus baccata</name>
    <name type="common">Siberian crab apple</name>
    <name type="synonym">Pyrus baccata</name>
    <dbReference type="NCBI Taxonomy" id="106549"/>
    <lineage>
        <taxon>Eukaryota</taxon>
        <taxon>Viridiplantae</taxon>
        <taxon>Streptophyta</taxon>
        <taxon>Embryophyta</taxon>
        <taxon>Tracheophyta</taxon>
        <taxon>Spermatophyta</taxon>
        <taxon>Magnoliopsida</taxon>
        <taxon>eudicotyledons</taxon>
        <taxon>Gunneridae</taxon>
        <taxon>Pentapetalae</taxon>
        <taxon>rosids</taxon>
        <taxon>fabids</taxon>
        <taxon>Rosales</taxon>
        <taxon>Rosaceae</taxon>
        <taxon>Amygdaloideae</taxon>
        <taxon>Maleae</taxon>
        <taxon>Malus</taxon>
    </lineage>
</organism>
<keyword evidence="5" id="KW-0539">Nucleus</keyword>
<evidence type="ECO:0000313" key="7">
    <source>
        <dbReference type="EMBL" id="TQD89111.1"/>
    </source>
</evidence>
<dbReference type="SMART" id="SM00432">
    <property type="entry name" value="MADS"/>
    <property type="match status" value="1"/>
</dbReference>
<sequence>MQPTSAAMPYMVVASSHLTTHPQGAYKCVTCRCHLNFHRRVTYTATSSQAAGSGRSGHHQHHVIMSYNNRAIISSTGATLASPDDQISVSSPYDDCNRGGESSFYAKLEMDKVPKSESAAEFDSPFGDENSLTSITLLPDALFSTSKTSSKRNKRETRERNKEIKIKREQQVIGRGKVQLKRIDDKIRRQVTFSKWRTELMKKAHELSVLYGVDVGLVI</sequence>
<dbReference type="Gene3D" id="3.40.1810.10">
    <property type="entry name" value="Transcription factor, MADS-box"/>
    <property type="match status" value="1"/>
</dbReference>
<evidence type="ECO:0000313" key="8">
    <source>
        <dbReference type="Proteomes" id="UP000315295"/>
    </source>
</evidence>
<protein>
    <recommendedName>
        <fullName evidence="6">MADS-box domain-containing protein</fullName>
    </recommendedName>
</protein>
<evidence type="ECO:0000256" key="4">
    <source>
        <dbReference type="ARBA" id="ARBA00023163"/>
    </source>
</evidence>
<dbReference type="InterPro" id="IPR036879">
    <property type="entry name" value="TF_MADSbox_sf"/>
</dbReference>
<dbReference type="GO" id="GO:0003677">
    <property type="term" value="F:DNA binding"/>
    <property type="evidence" value="ECO:0007669"/>
    <property type="project" value="UniProtKB-KW"/>
</dbReference>
<dbReference type="GO" id="GO:0005634">
    <property type="term" value="C:nucleus"/>
    <property type="evidence" value="ECO:0007669"/>
    <property type="project" value="UniProtKB-SubCell"/>
</dbReference>
<keyword evidence="8" id="KW-1185">Reference proteome</keyword>
<dbReference type="AlphaFoldDB" id="A0A540LRK5"/>
<dbReference type="Proteomes" id="UP000315295">
    <property type="component" value="Unassembled WGS sequence"/>
</dbReference>
<keyword evidence="4" id="KW-0804">Transcription</keyword>
<dbReference type="InterPro" id="IPR002100">
    <property type="entry name" value="TF_MADSbox"/>
</dbReference>
<reference evidence="7 8" key="1">
    <citation type="journal article" date="2019" name="G3 (Bethesda)">
        <title>Sequencing of a Wild Apple (Malus baccata) Genome Unravels the Differences Between Cultivated and Wild Apple Species Regarding Disease Resistance and Cold Tolerance.</title>
        <authorList>
            <person name="Chen X."/>
        </authorList>
    </citation>
    <scope>NUCLEOTIDE SEQUENCE [LARGE SCALE GENOMIC DNA]</scope>
    <source>
        <strain evidence="8">cv. Shandingzi</strain>
        <tissue evidence="7">Leaves</tissue>
    </source>
</reference>
<keyword evidence="3" id="KW-0238">DNA-binding</keyword>
<dbReference type="GO" id="GO:0046983">
    <property type="term" value="F:protein dimerization activity"/>
    <property type="evidence" value="ECO:0007669"/>
    <property type="project" value="InterPro"/>
</dbReference>
<name>A0A540LRK5_MALBA</name>
<gene>
    <name evidence="7" type="ORF">C1H46_025338</name>
</gene>
<keyword evidence="2" id="KW-0805">Transcription regulation</keyword>
<evidence type="ECO:0000259" key="6">
    <source>
        <dbReference type="PROSITE" id="PS50066"/>
    </source>
</evidence>
<accession>A0A540LRK5</accession>
<comment type="subcellular location">
    <subcellularLocation>
        <location evidence="1">Nucleus</location>
    </subcellularLocation>
</comment>
<dbReference type="SUPFAM" id="SSF55455">
    <property type="entry name" value="SRF-like"/>
    <property type="match status" value="1"/>
</dbReference>
<proteinExistence type="predicted"/>
<dbReference type="PANTHER" id="PTHR48019">
    <property type="entry name" value="SERUM RESPONSE FACTOR HOMOLOG"/>
    <property type="match status" value="1"/>
</dbReference>
<evidence type="ECO:0000256" key="1">
    <source>
        <dbReference type="ARBA" id="ARBA00004123"/>
    </source>
</evidence>
<dbReference type="PRINTS" id="PR00404">
    <property type="entry name" value="MADSDOMAIN"/>
</dbReference>
<feature type="domain" description="MADS-box" evidence="6">
    <location>
        <begin position="173"/>
        <end position="219"/>
    </location>
</feature>
<dbReference type="InterPro" id="IPR050142">
    <property type="entry name" value="MADS-box/MEF2_TF"/>
</dbReference>
<dbReference type="STRING" id="106549.A0A540LRK5"/>